<feature type="compositionally biased region" description="Basic and acidic residues" evidence="1">
    <location>
        <begin position="1"/>
        <end position="29"/>
    </location>
</feature>
<sequence length="92" mass="10698">MCRSLRNESADPTPEKERPDPIPTKRNESAESEFVNPWIRIYESAESDLLILRHHDSDSEPLIRIHNLRRRFVRSGMNGTSFGVMDDADKFL</sequence>
<organism evidence="2 3">
    <name type="scientific">Araneus ventricosus</name>
    <name type="common">Orbweaver spider</name>
    <name type="synonym">Epeira ventricosa</name>
    <dbReference type="NCBI Taxonomy" id="182803"/>
    <lineage>
        <taxon>Eukaryota</taxon>
        <taxon>Metazoa</taxon>
        <taxon>Ecdysozoa</taxon>
        <taxon>Arthropoda</taxon>
        <taxon>Chelicerata</taxon>
        <taxon>Arachnida</taxon>
        <taxon>Araneae</taxon>
        <taxon>Araneomorphae</taxon>
        <taxon>Entelegynae</taxon>
        <taxon>Araneoidea</taxon>
        <taxon>Araneidae</taxon>
        <taxon>Araneus</taxon>
    </lineage>
</organism>
<feature type="region of interest" description="Disordered" evidence="1">
    <location>
        <begin position="1"/>
        <end position="32"/>
    </location>
</feature>
<accession>A0A4Y2QMW0</accession>
<evidence type="ECO:0000313" key="3">
    <source>
        <dbReference type="Proteomes" id="UP000499080"/>
    </source>
</evidence>
<reference evidence="2 3" key="1">
    <citation type="journal article" date="2019" name="Sci. Rep.">
        <title>Orb-weaving spider Araneus ventricosus genome elucidates the spidroin gene catalogue.</title>
        <authorList>
            <person name="Kono N."/>
            <person name="Nakamura H."/>
            <person name="Ohtoshi R."/>
            <person name="Moran D.A.P."/>
            <person name="Shinohara A."/>
            <person name="Yoshida Y."/>
            <person name="Fujiwara M."/>
            <person name="Mori M."/>
            <person name="Tomita M."/>
            <person name="Arakawa K."/>
        </authorList>
    </citation>
    <scope>NUCLEOTIDE SEQUENCE [LARGE SCALE GENOMIC DNA]</scope>
</reference>
<proteinExistence type="predicted"/>
<dbReference type="EMBL" id="BGPR01014314">
    <property type="protein sequence ID" value="GBN64661.1"/>
    <property type="molecule type" value="Genomic_DNA"/>
</dbReference>
<gene>
    <name evidence="2" type="ORF">AVEN_36762_1</name>
</gene>
<dbReference type="Proteomes" id="UP000499080">
    <property type="component" value="Unassembled WGS sequence"/>
</dbReference>
<evidence type="ECO:0000256" key="1">
    <source>
        <dbReference type="SAM" id="MobiDB-lite"/>
    </source>
</evidence>
<keyword evidence="3" id="KW-1185">Reference proteome</keyword>
<dbReference type="AlphaFoldDB" id="A0A4Y2QMW0"/>
<name>A0A4Y2QMW0_ARAVE</name>
<protein>
    <submittedName>
        <fullName evidence="2">Uncharacterized protein</fullName>
    </submittedName>
</protein>
<evidence type="ECO:0000313" key="2">
    <source>
        <dbReference type="EMBL" id="GBN64661.1"/>
    </source>
</evidence>
<comment type="caution">
    <text evidence="2">The sequence shown here is derived from an EMBL/GenBank/DDBJ whole genome shotgun (WGS) entry which is preliminary data.</text>
</comment>